<evidence type="ECO:0000313" key="4">
    <source>
        <dbReference type="Proteomes" id="UP000540989"/>
    </source>
</evidence>
<evidence type="ECO:0000313" key="3">
    <source>
        <dbReference type="EMBL" id="MBB5057411.1"/>
    </source>
</evidence>
<organism evidence="3 4">
    <name type="scientific">Granulicella aggregans</name>
    <dbReference type="NCBI Taxonomy" id="474949"/>
    <lineage>
        <taxon>Bacteria</taxon>
        <taxon>Pseudomonadati</taxon>
        <taxon>Acidobacteriota</taxon>
        <taxon>Terriglobia</taxon>
        <taxon>Terriglobales</taxon>
        <taxon>Acidobacteriaceae</taxon>
        <taxon>Granulicella</taxon>
    </lineage>
</organism>
<keyword evidence="2" id="KW-1133">Transmembrane helix</keyword>
<feature type="transmembrane region" description="Helical" evidence="2">
    <location>
        <begin position="226"/>
        <end position="246"/>
    </location>
</feature>
<dbReference type="EMBL" id="JACHIP010000003">
    <property type="protein sequence ID" value="MBB5057411.1"/>
    <property type="molecule type" value="Genomic_DNA"/>
</dbReference>
<sequence>MKRKQNLRPRLGPLLSSRSGCVISIIFFDSFCIPVSLYAQAAQPKVPFIDVPFLRTLFTVIVSAVVGFVVARLTKRIRDSRIAYTETTQRVVLDIHEELRKRLKLLYEEQEINQLTTIAVTFENIGTTLILAQTIRIELPESAKILDFRCVNPARELRAELLRDGFSDNQGQVLIGHFDRNQQLQVSIIASSNGPVNIKMYPSNDKDSVALVEKSRSKVMDEREQLTNFIRSVLAYIFLGSLAQHLNTSFRYQLLILVPQILLILYMLRLAYPISRSIASGITYWAALRGNALAAQQDAPLQAASSNTTRRISTRRERGGTLSGLRNGQSYNGHNLPEHQELAASIESTIDYIIRSDGISSGELEAKFGEIREFVRAEVGANSHFESPEEFDRIFEFIFTRTRRVDGGR</sequence>
<keyword evidence="4" id="KW-1185">Reference proteome</keyword>
<feature type="transmembrane region" description="Helical" evidence="2">
    <location>
        <begin position="21"/>
        <end position="41"/>
    </location>
</feature>
<proteinExistence type="predicted"/>
<dbReference type="RefSeq" id="WP_184217587.1">
    <property type="nucleotide sequence ID" value="NZ_JACHIP010000003.1"/>
</dbReference>
<evidence type="ECO:0000256" key="1">
    <source>
        <dbReference type="SAM" id="MobiDB-lite"/>
    </source>
</evidence>
<evidence type="ECO:0000256" key="2">
    <source>
        <dbReference type="SAM" id="Phobius"/>
    </source>
</evidence>
<dbReference type="Proteomes" id="UP000540989">
    <property type="component" value="Unassembled WGS sequence"/>
</dbReference>
<reference evidence="3 4" key="1">
    <citation type="submission" date="2020-08" db="EMBL/GenBank/DDBJ databases">
        <title>Genomic Encyclopedia of Type Strains, Phase IV (KMG-V): Genome sequencing to study the core and pangenomes of soil and plant-associated prokaryotes.</title>
        <authorList>
            <person name="Whitman W."/>
        </authorList>
    </citation>
    <scope>NUCLEOTIDE SEQUENCE [LARGE SCALE GENOMIC DNA]</scope>
    <source>
        <strain evidence="3 4">M8UP14</strain>
    </source>
</reference>
<feature type="transmembrane region" description="Helical" evidence="2">
    <location>
        <begin position="252"/>
        <end position="272"/>
    </location>
</feature>
<feature type="transmembrane region" description="Helical" evidence="2">
    <location>
        <begin position="53"/>
        <end position="71"/>
    </location>
</feature>
<feature type="compositionally biased region" description="Polar residues" evidence="1">
    <location>
        <begin position="324"/>
        <end position="333"/>
    </location>
</feature>
<gene>
    <name evidence="3" type="ORF">HDF16_002117</name>
</gene>
<comment type="caution">
    <text evidence="3">The sequence shown here is derived from an EMBL/GenBank/DDBJ whole genome shotgun (WGS) entry which is preliminary data.</text>
</comment>
<accession>A0A7W7ZCK1</accession>
<feature type="region of interest" description="Disordered" evidence="1">
    <location>
        <begin position="304"/>
        <end position="333"/>
    </location>
</feature>
<keyword evidence="2" id="KW-0812">Transmembrane</keyword>
<dbReference type="AlphaFoldDB" id="A0A7W7ZCK1"/>
<keyword evidence="2" id="KW-0472">Membrane</keyword>
<protein>
    <submittedName>
        <fullName evidence="3">Uncharacterized membrane protein YraQ (UPF0718 family)</fullName>
    </submittedName>
</protein>
<name>A0A7W7ZCK1_9BACT</name>